<dbReference type="RefSeq" id="WP_098754321.1">
    <property type="nucleotide sequence ID" value="NZ_WHPN01000344.1"/>
</dbReference>
<evidence type="ECO:0000313" key="3">
    <source>
        <dbReference type="Proteomes" id="UP000621266"/>
    </source>
</evidence>
<sequence length="136" mass="14365">MFVRTRIAAAAASTVIAAGCLVATAGPAGAAEQGASSCYGDASSYTKASGQHLYPNYPTLNYLLTTTSCADINIKTGTDRYVKVCFHPQSGGTECQSGYKLAKAGSWTVVATNVKDRTRYQFYFRSDAKSTGHIAD</sequence>
<gene>
    <name evidence="2" type="ORF">GCU69_22365</name>
</gene>
<name>A0ABQ7FDH9_9ACTN</name>
<dbReference type="EMBL" id="WHPN01000344">
    <property type="protein sequence ID" value="KAF4406917.1"/>
    <property type="molecule type" value="Genomic_DNA"/>
</dbReference>
<dbReference type="PROSITE" id="PS51257">
    <property type="entry name" value="PROKAR_LIPOPROTEIN"/>
    <property type="match status" value="1"/>
</dbReference>
<accession>A0ABQ7FDH9</accession>
<keyword evidence="1" id="KW-0732">Signal</keyword>
<protein>
    <recommendedName>
        <fullName evidence="4">Secreted protein</fullName>
    </recommendedName>
</protein>
<comment type="caution">
    <text evidence="2">The sequence shown here is derived from an EMBL/GenBank/DDBJ whole genome shotgun (WGS) entry which is preliminary data.</text>
</comment>
<feature type="signal peptide" evidence="1">
    <location>
        <begin position="1"/>
        <end position="30"/>
    </location>
</feature>
<proteinExistence type="predicted"/>
<dbReference type="Proteomes" id="UP000621266">
    <property type="component" value="Unassembled WGS sequence"/>
</dbReference>
<evidence type="ECO:0000313" key="2">
    <source>
        <dbReference type="EMBL" id="KAF4406917.1"/>
    </source>
</evidence>
<feature type="chain" id="PRO_5045277817" description="Secreted protein" evidence="1">
    <location>
        <begin position="31"/>
        <end position="136"/>
    </location>
</feature>
<evidence type="ECO:0008006" key="4">
    <source>
        <dbReference type="Google" id="ProtNLM"/>
    </source>
</evidence>
<evidence type="ECO:0000256" key="1">
    <source>
        <dbReference type="SAM" id="SignalP"/>
    </source>
</evidence>
<reference evidence="2 3" key="1">
    <citation type="submission" date="2019-10" db="EMBL/GenBank/DDBJ databases">
        <title>Streptomyces tenebrisbrunneis sp.nov., an endogenous actinomycete isolated from of Lycium ruthenicum.</title>
        <authorList>
            <person name="Ma L."/>
        </authorList>
    </citation>
    <scope>NUCLEOTIDE SEQUENCE [LARGE SCALE GENOMIC DNA]</scope>
    <source>
        <strain evidence="2 3">TRM 66187</strain>
    </source>
</reference>
<organism evidence="2 3">
    <name type="scientific">Streptomyces lycii</name>
    <dbReference type="NCBI Taxonomy" id="2654337"/>
    <lineage>
        <taxon>Bacteria</taxon>
        <taxon>Bacillati</taxon>
        <taxon>Actinomycetota</taxon>
        <taxon>Actinomycetes</taxon>
        <taxon>Kitasatosporales</taxon>
        <taxon>Streptomycetaceae</taxon>
        <taxon>Streptomyces</taxon>
    </lineage>
</organism>
<keyword evidence="3" id="KW-1185">Reference proteome</keyword>